<evidence type="ECO:0000259" key="4">
    <source>
        <dbReference type="Pfam" id="PF00703"/>
    </source>
</evidence>
<keyword evidence="3" id="KW-0326">Glycosidase</keyword>
<accession>D2KFR3</accession>
<dbReference type="Gene3D" id="2.60.40.10">
    <property type="entry name" value="Immunoglobulins"/>
    <property type="match status" value="2"/>
</dbReference>
<sequence>MGQIIDLNFDWQYKINFKEDDLDILKGNIQMMNLPYLPKIDCNEYKNDEISLNGNVITSYYEKCIEITKRENEENLLLCFDGIRGEVQVYINGILAKQRYITYGYFEANITKFVKYNAVNKISVVIKGEEGGAIYAPVYLKHKLSAYIENVGIITKNVLEAEKEVEVAIEIVGLVEGMNVQAAIMDQKGNVIANAVSNPLRSLTPRLNMKTTKAEIWDVEDPVLYDLHILLQCDAHIVDEVIIPFGFRQAEFKADGFYLNGRKLKLCGVSKGDGLESTDYTPVPALEAYEACMIKRDLNMNMVKLTGESVTPSFLKKCDEIGLLVFVELPKWAEQEGLIDEEAICKDEFEQFIKAYRNYTGLILWGIGKIDIATNYDLQTHGLLKQFDPTRAIGGQTYETSLIDVYTYDDNSYTDGGDGLEEPDKVAPSDEIPYLVSSHTGNLFPTKNFDIEERRTEFALRHMRVLDEMMASERICGVIAKSYVDEAYVTYAGGRRKICYTGVLDSERQFKLAAYAYASQQDENFVMEVSSNMQGEEGSVVGGIYVFTNCDSVKLYKDDRYIGEFYPDKEEFPNLIHPPVYIDDYIGESLVTEEGYSPKDAAIIKSILMAMATNEGDVSLDLKGKLMFVRFKSKMNKETIHGLYEKYILDVQKAKAKYIFEGYKDGEKVGTVTKGGYTPARIFAEAGRHQLILGETYDATRIIIKAVDENDNVLPYINEVVRVETSGSIEIIGHTYHTLVGGNLAVYVRTKGETGTGIVSIKSNALGEGQLVFQVSRQESK</sequence>
<dbReference type="PANTHER" id="PTHR42732">
    <property type="entry name" value="BETA-GALACTOSIDASE"/>
    <property type="match status" value="1"/>
</dbReference>
<dbReference type="Pfam" id="PF00703">
    <property type="entry name" value="Glyco_hydro_2"/>
    <property type="match status" value="1"/>
</dbReference>
<organism evidence="5">
    <name type="scientific">Cellulosilyticum ruminicola</name>
    <dbReference type="NCBI Taxonomy" id="425254"/>
    <lineage>
        <taxon>Bacteria</taxon>
        <taxon>Bacillati</taxon>
        <taxon>Bacillota</taxon>
        <taxon>Clostridia</taxon>
        <taxon>Lachnospirales</taxon>
        <taxon>Cellulosilyticaceae</taxon>
        <taxon>Cellulosilyticum</taxon>
    </lineage>
</organism>
<feature type="non-terminal residue" evidence="5">
    <location>
        <position position="781"/>
    </location>
</feature>
<dbReference type="SUPFAM" id="SSF49785">
    <property type="entry name" value="Galactose-binding domain-like"/>
    <property type="match status" value="1"/>
</dbReference>
<dbReference type="InterPro" id="IPR017853">
    <property type="entry name" value="GH"/>
</dbReference>
<dbReference type="InterPro" id="IPR008979">
    <property type="entry name" value="Galactose-bd-like_sf"/>
</dbReference>
<dbReference type="SUPFAM" id="SSF49303">
    <property type="entry name" value="beta-Galactosidase/glucuronidase domain"/>
    <property type="match status" value="1"/>
</dbReference>
<proteinExistence type="inferred from homology"/>
<evidence type="ECO:0000256" key="3">
    <source>
        <dbReference type="ARBA" id="ARBA00023295"/>
    </source>
</evidence>
<dbReference type="InterPro" id="IPR051913">
    <property type="entry name" value="GH2_Domain-Containing"/>
</dbReference>
<dbReference type="EMBL" id="GU211341">
    <property type="protein sequence ID" value="ACZ98665.1"/>
    <property type="molecule type" value="Genomic_DNA"/>
</dbReference>
<name>D2KFR3_9FIRM</name>
<dbReference type="CAZy" id="GH2">
    <property type="family name" value="Glycoside Hydrolase Family 2"/>
</dbReference>
<dbReference type="GO" id="GO:0005975">
    <property type="term" value="P:carbohydrate metabolic process"/>
    <property type="evidence" value="ECO:0007669"/>
    <property type="project" value="InterPro"/>
</dbReference>
<feature type="domain" description="Glycoside hydrolase family 2 immunoglobulin-like beta-sandwich" evidence="4">
    <location>
        <begin position="147"/>
        <end position="248"/>
    </location>
</feature>
<evidence type="ECO:0000256" key="1">
    <source>
        <dbReference type="ARBA" id="ARBA00007401"/>
    </source>
</evidence>
<dbReference type="GO" id="GO:0004553">
    <property type="term" value="F:hydrolase activity, hydrolyzing O-glycosyl compounds"/>
    <property type="evidence" value="ECO:0007669"/>
    <property type="project" value="InterPro"/>
</dbReference>
<evidence type="ECO:0000313" key="5">
    <source>
        <dbReference type="EMBL" id="ACZ98665.1"/>
    </source>
</evidence>
<dbReference type="Gene3D" id="3.20.20.80">
    <property type="entry name" value="Glycosidases"/>
    <property type="match status" value="1"/>
</dbReference>
<evidence type="ECO:0000256" key="2">
    <source>
        <dbReference type="ARBA" id="ARBA00022801"/>
    </source>
</evidence>
<dbReference type="InterPro" id="IPR036156">
    <property type="entry name" value="Beta-gal/glucu_dom_sf"/>
</dbReference>
<keyword evidence="2" id="KW-0378">Hydrolase</keyword>
<dbReference type="InterPro" id="IPR013783">
    <property type="entry name" value="Ig-like_fold"/>
</dbReference>
<dbReference type="Gene3D" id="2.60.120.260">
    <property type="entry name" value="Galactose-binding domain-like"/>
    <property type="match status" value="1"/>
</dbReference>
<dbReference type="SUPFAM" id="SSF51445">
    <property type="entry name" value="(Trans)glycosidases"/>
    <property type="match status" value="1"/>
</dbReference>
<dbReference type="InterPro" id="IPR006102">
    <property type="entry name" value="Ig-like_GH2"/>
</dbReference>
<protein>
    <submittedName>
        <fullName evidence="5">Beta-galactosidase/beta-glucuronidase</fullName>
    </submittedName>
</protein>
<dbReference type="PANTHER" id="PTHR42732:SF1">
    <property type="entry name" value="BETA-MANNOSIDASE"/>
    <property type="match status" value="1"/>
</dbReference>
<comment type="similarity">
    <text evidence="1">Belongs to the glycosyl hydrolase 2 family.</text>
</comment>
<reference evidence="5" key="1">
    <citation type="journal article" date="2010" name="Appl. Environ. Microbiol.">
        <title>Cellulosilyticum ruminicola, a newly described rumen bacterium that possesses redundant fibrolytic-protein-encoding genes and degrades lignocellulose with multiple carbohydrate- borne fibrolytic enzymes.</title>
        <authorList>
            <person name="Cai S."/>
            <person name="Li J."/>
            <person name="Hu F.Z."/>
            <person name="Zhang K."/>
            <person name="Luo Y."/>
            <person name="Janto B."/>
            <person name="Boissy R."/>
            <person name="Ehrlich G."/>
            <person name="Dong X."/>
        </authorList>
    </citation>
    <scope>NUCLEOTIDE SEQUENCE</scope>
    <source>
        <strain evidence="5">CGMCC 1.5065</strain>
    </source>
</reference>
<dbReference type="AlphaFoldDB" id="D2KFR3"/>